<sequence>MKVSDIKMALDVKMTMRFTNDFWETCDESPINCEPKFIDTIKFEVEIPEKILQKGNIDFRVCSKISSSINSTKEVLQ</sequence>
<dbReference type="WBParaSite" id="ACRNAN_scaffold1512.g18875.t1">
    <property type="protein sequence ID" value="ACRNAN_scaffold1512.g18875.t1"/>
    <property type="gene ID" value="ACRNAN_scaffold1512.g18875"/>
</dbReference>
<name>A0A914CV94_9BILA</name>
<protein>
    <submittedName>
        <fullName evidence="2">Uncharacterized protein</fullName>
    </submittedName>
</protein>
<accession>A0A914CV94</accession>
<proteinExistence type="predicted"/>
<keyword evidence="1" id="KW-1185">Reference proteome</keyword>
<evidence type="ECO:0000313" key="2">
    <source>
        <dbReference type="WBParaSite" id="ACRNAN_scaffold1512.g18875.t1"/>
    </source>
</evidence>
<organism evidence="1 2">
    <name type="scientific">Acrobeloides nanus</name>
    <dbReference type="NCBI Taxonomy" id="290746"/>
    <lineage>
        <taxon>Eukaryota</taxon>
        <taxon>Metazoa</taxon>
        <taxon>Ecdysozoa</taxon>
        <taxon>Nematoda</taxon>
        <taxon>Chromadorea</taxon>
        <taxon>Rhabditida</taxon>
        <taxon>Tylenchina</taxon>
        <taxon>Cephalobomorpha</taxon>
        <taxon>Cephaloboidea</taxon>
        <taxon>Cephalobidae</taxon>
        <taxon>Acrobeloides</taxon>
    </lineage>
</organism>
<dbReference type="Proteomes" id="UP000887540">
    <property type="component" value="Unplaced"/>
</dbReference>
<evidence type="ECO:0000313" key="1">
    <source>
        <dbReference type="Proteomes" id="UP000887540"/>
    </source>
</evidence>
<reference evidence="2" key="1">
    <citation type="submission" date="2022-11" db="UniProtKB">
        <authorList>
            <consortium name="WormBaseParasite"/>
        </authorList>
    </citation>
    <scope>IDENTIFICATION</scope>
</reference>
<dbReference type="AlphaFoldDB" id="A0A914CV94"/>